<dbReference type="Gene3D" id="3.30.1150.10">
    <property type="match status" value="1"/>
</dbReference>
<dbReference type="GO" id="GO:0031992">
    <property type="term" value="F:energy transducer activity"/>
    <property type="evidence" value="ECO:0007669"/>
    <property type="project" value="TreeGrafter"/>
</dbReference>
<evidence type="ECO:0000256" key="10">
    <source>
        <dbReference type="SAM" id="Phobius"/>
    </source>
</evidence>
<evidence type="ECO:0000256" key="9">
    <source>
        <dbReference type="ARBA" id="ARBA00023136"/>
    </source>
</evidence>
<keyword evidence="4" id="KW-1003">Cell membrane</keyword>
<evidence type="ECO:0000256" key="2">
    <source>
        <dbReference type="ARBA" id="ARBA00006555"/>
    </source>
</evidence>
<keyword evidence="8 10" id="KW-1133">Transmembrane helix</keyword>
<sequence>MSVAGERKAMIPTGFLGERRGLNWPLIGLLAGVHIAGVAAGIVLGAIPVAPPPTVTLETFIVEPDPSAAPAPETVPQPEELVLDMPPPDLLLAPPPDVKIDLPRTAPIAAPLRAVATPVLASVAAEPAPAPPGPKAAPVPVTPPDFSADQLGNPGPKYPYMSRRNREQGIVILRVLVSEDGRAGALEIEESSGFERLDEAARKTVRKWNFLPARQAGKPVAAWVLVPVTFALGS</sequence>
<keyword evidence="3" id="KW-0813">Transport</keyword>
<comment type="subcellular location">
    <subcellularLocation>
        <location evidence="1">Cell inner membrane</location>
        <topology evidence="1">Single-pass membrane protein</topology>
        <orientation evidence="1">Periplasmic side</orientation>
    </subcellularLocation>
</comment>
<evidence type="ECO:0000313" key="12">
    <source>
        <dbReference type="EMBL" id="EMD82862.1"/>
    </source>
</evidence>
<evidence type="ECO:0000313" key="13">
    <source>
        <dbReference type="Proteomes" id="UP000011717"/>
    </source>
</evidence>
<name>M2U4C7_9SPHN</name>
<keyword evidence="7" id="KW-0653">Protein transport</keyword>
<organism evidence="12 13">
    <name type="scientific">Pacificimonas flava</name>
    <dbReference type="NCBI Taxonomy" id="1234595"/>
    <lineage>
        <taxon>Bacteria</taxon>
        <taxon>Pseudomonadati</taxon>
        <taxon>Pseudomonadota</taxon>
        <taxon>Alphaproteobacteria</taxon>
        <taxon>Sphingomonadales</taxon>
        <taxon>Sphingosinicellaceae</taxon>
        <taxon>Pacificimonas</taxon>
    </lineage>
</organism>
<dbReference type="NCBIfam" id="TIGR01352">
    <property type="entry name" value="tonB_Cterm"/>
    <property type="match status" value="1"/>
</dbReference>
<protein>
    <submittedName>
        <fullName evidence="12">Periplasmic binding protein TonB</fullName>
    </submittedName>
</protein>
<dbReference type="EMBL" id="AMRV01000005">
    <property type="protein sequence ID" value="EMD82862.1"/>
    <property type="molecule type" value="Genomic_DNA"/>
</dbReference>
<dbReference type="GO" id="GO:0055085">
    <property type="term" value="P:transmembrane transport"/>
    <property type="evidence" value="ECO:0007669"/>
    <property type="project" value="InterPro"/>
</dbReference>
<dbReference type="AlphaFoldDB" id="M2U4C7"/>
<evidence type="ECO:0000256" key="3">
    <source>
        <dbReference type="ARBA" id="ARBA00022448"/>
    </source>
</evidence>
<accession>M2U4C7</accession>
<dbReference type="InterPro" id="IPR006260">
    <property type="entry name" value="TonB/TolA_C"/>
</dbReference>
<gene>
    <name evidence="12" type="ORF">C725_1902</name>
</gene>
<dbReference type="InterPro" id="IPR051045">
    <property type="entry name" value="TonB-dependent_transducer"/>
</dbReference>
<evidence type="ECO:0000256" key="4">
    <source>
        <dbReference type="ARBA" id="ARBA00022475"/>
    </source>
</evidence>
<dbReference type="PROSITE" id="PS52015">
    <property type="entry name" value="TONB_CTD"/>
    <property type="match status" value="1"/>
</dbReference>
<keyword evidence="5" id="KW-0997">Cell inner membrane</keyword>
<dbReference type="InterPro" id="IPR037682">
    <property type="entry name" value="TonB_C"/>
</dbReference>
<dbReference type="GO" id="GO:0098797">
    <property type="term" value="C:plasma membrane protein complex"/>
    <property type="evidence" value="ECO:0007669"/>
    <property type="project" value="TreeGrafter"/>
</dbReference>
<evidence type="ECO:0000256" key="7">
    <source>
        <dbReference type="ARBA" id="ARBA00022927"/>
    </source>
</evidence>
<feature type="domain" description="TonB C-terminal" evidence="11">
    <location>
        <begin position="143"/>
        <end position="234"/>
    </location>
</feature>
<dbReference type="PANTHER" id="PTHR33446">
    <property type="entry name" value="PROTEIN TONB-RELATED"/>
    <property type="match status" value="1"/>
</dbReference>
<comment type="similarity">
    <text evidence="2">Belongs to the TonB family.</text>
</comment>
<dbReference type="GO" id="GO:0015031">
    <property type="term" value="P:protein transport"/>
    <property type="evidence" value="ECO:0007669"/>
    <property type="project" value="UniProtKB-KW"/>
</dbReference>
<comment type="caution">
    <text evidence="12">The sequence shown here is derived from an EMBL/GenBank/DDBJ whole genome shotgun (WGS) entry which is preliminary data.</text>
</comment>
<keyword evidence="13" id="KW-1185">Reference proteome</keyword>
<proteinExistence type="inferred from homology"/>
<reference evidence="12 13" key="1">
    <citation type="journal article" date="2013" name="Genome Announc.">
        <title>Draft Genome Sequence of Strain JLT2015T, Belonging to the Family Sphingomonadaceae of the Alphaproteobacteria.</title>
        <authorList>
            <person name="Tang K."/>
            <person name="Liu K."/>
            <person name="Li S."/>
            <person name="Jiao N."/>
        </authorList>
    </citation>
    <scope>NUCLEOTIDE SEQUENCE [LARGE SCALE GENOMIC DNA]</scope>
    <source>
        <strain evidence="12 13">JLT2015</strain>
    </source>
</reference>
<keyword evidence="9 10" id="KW-0472">Membrane</keyword>
<evidence type="ECO:0000256" key="1">
    <source>
        <dbReference type="ARBA" id="ARBA00004383"/>
    </source>
</evidence>
<evidence type="ECO:0000256" key="6">
    <source>
        <dbReference type="ARBA" id="ARBA00022692"/>
    </source>
</evidence>
<evidence type="ECO:0000256" key="5">
    <source>
        <dbReference type="ARBA" id="ARBA00022519"/>
    </source>
</evidence>
<keyword evidence="6 10" id="KW-0812">Transmembrane</keyword>
<dbReference type="Pfam" id="PF03544">
    <property type="entry name" value="TonB_C"/>
    <property type="match status" value="1"/>
</dbReference>
<dbReference type="Proteomes" id="UP000011717">
    <property type="component" value="Unassembled WGS sequence"/>
</dbReference>
<dbReference type="PANTHER" id="PTHR33446:SF2">
    <property type="entry name" value="PROTEIN TONB"/>
    <property type="match status" value="1"/>
</dbReference>
<dbReference type="SUPFAM" id="SSF74653">
    <property type="entry name" value="TolA/TonB C-terminal domain"/>
    <property type="match status" value="1"/>
</dbReference>
<feature type="transmembrane region" description="Helical" evidence="10">
    <location>
        <begin position="21"/>
        <end position="47"/>
    </location>
</feature>
<evidence type="ECO:0000256" key="8">
    <source>
        <dbReference type="ARBA" id="ARBA00022989"/>
    </source>
</evidence>
<evidence type="ECO:0000259" key="11">
    <source>
        <dbReference type="PROSITE" id="PS52015"/>
    </source>
</evidence>